<dbReference type="PANTHER" id="PTHR20941">
    <property type="entry name" value="FOLATE SYNTHESIS PROTEINS"/>
    <property type="match status" value="1"/>
</dbReference>
<dbReference type="GO" id="GO:0004156">
    <property type="term" value="F:dihydropteroate synthase activity"/>
    <property type="evidence" value="ECO:0007669"/>
    <property type="project" value="UniProtKB-EC"/>
</dbReference>
<dbReference type="CDD" id="cd00739">
    <property type="entry name" value="DHPS"/>
    <property type="match status" value="1"/>
</dbReference>
<evidence type="ECO:0000313" key="11">
    <source>
        <dbReference type="Proteomes" id="UP000014541"/>
    </source>
</evidence>
<dbReference type="GO" id="GO:0046872">
    <property type="term" value="F:metal ion binding"/>
    <property type="evidence" value="ECO:0007669"/>
    <property type="project" value="UniProtKB-KW"/>
</dbReference>
<keyword evidence="11" id="KW-1185">Reference proteome</keyword>
<dbReference type="InterPro" id="IPR006390">
    <property type="entry name" value="DHP_synth_dom"/>
</dbReference>
<evidence type="ECO:0000256" key="3">
    <source>
        <dbReference type="ARBA" id="ARBA00004763"/>
    </source>
</evidence>
<dbReference type="EMBL" id="ATFF01000006">
    <property type="protein sequence ID" value="EPF30575.1"/>
    <property type="molecule type" value="Genomic_DNA"/>
</dbReference>
<proteinExistence type="predicted"/>
<keyword evidence="6" id="KW-0479">Metal-binding</keyword>
<gene>
    <name evidence="10" type="ORF">HMPREF9194_00892</name>
</gene>
<sequence>MNGHRMNGQPVNLPHPAPLQLSDRVLKTSRSAYIVSIVNCTSDSFWAGSRVSSSSAAAECALEHFANGADIVDIGGESSRPGSVYVSADEQIKRIVPVIEEIRRHCTGALSVDTRLLPVMQAARSAGADILNDISALEDDENLAAFAAKEKIPVILMHKRGTPLIMQNNTRYTDIVAEVALYLAHRIQYAVSQGISADKIIADPGIGFAKDVRSNITLVQNGAAIAELIQKQTGFGAPQLLAGLSRKSFIGSLTGKDTPERLSGTVAANLIAVQKGYTFLRVHDTAQTADMLAVLDAFGSVSVGTE</sequence>
<dbReference type="STRING" id="1125699.HMPREF9194_00892"/>
<comment type="caution">
    <text evidence="10">The sequence shown here is derived from an EMBL/GenBank/DDBJ whole genome shotgun (WGS) entry which is preliminary data.</text>
</comment>
<feature type="domain" description="Pterin-binding" evidence="9">
    <location>
        <begin position="32"/>
        <end position="293"/>
    </location>
</feature>
<evidence type="ECO:0000256" key="5">
    <source>
        <dbReference type="ARBA" id="ARBA00022679"/>
    </source>
</evidence>
<evidence type="ECO:0000256" key="2">
    <source>
        <dbReference type="ARBA" id="ARBA00001946"/>
    </source>
</evidence>
<dbReference type="HOGENOM" id="CLU_008023_0_2_12"/>
<evidence type="ECO:0000256" key="1">
    <source>
        <dbReference type="ARBA" id="ARBA00000012"/>
    </source>
</evidence>
<dbReference type="InterPro" id="IPR000489">
    <property type="entry name" value="Pterin-binding_dom"/>
</dbReference>
<dbReference type="GO" id="GO:0046654">
    <property type="term" value="P:tetrahydrofolate biosynthetic process"/>
    <property type="evidence" value="ECO:0007669"/>
    <property type="project" value="TreeGrafter"/>
</dbReference>
<dbReference type="PROSITE" id="PS50972">
    <property type="entry name" value="PTERIN_BINDING"/>
    <property type="match status" value="1"/>
</dbReference>
<dbReference type="PANTHER" id="PTHR20941:SF1">
    <property type="entry name" value="FOLIC ACID SYNTHESIS PROTEIN FOL1"/>
    <property type="match status" value="1"/>
</dbReference>
<comment type="cofactor">
    <cofactor evidence="2">
        <name>Mg(2+)</name>
        <dbReference type="ChEBI" id="CHEBI:18420"/>
    </cofactor>
</comment>
<keyword evidence="7" id="KW-0460">Magnesium</keyword>
<dbReference type="InterPro" id="IPR045031">
    <property type="entry name" value="DHP_synth-like"/>
</dbReference>
<dbReference type="Proteomes" id="UP000014541">
    <property type="component" value="Unassembled WGS sequence"/>
</dbReference>
<organism evidence="10 11">
    <name type="scientific">Treponema maltophilum ATCC 51939</name>
    <dbReference type="NCBI Taxonomy" id="1125699"/>
    <lineage>
        <taxon>Bacteria</taxon>
        <taxon>Pseudomonadati</taxon>
        <taxon>Spirochaetota</taxon>
        <taxon>Spirochaetia</taxon>
        <taxon>Spirochaetales</taxon>
        <taxon>Treponemataceae</taxon>
        <taxon>Treponema</taxon>
    </lineage>
</organism>
<dbReference type="eggNOG" id="COG0294">
    <property type="taxonomic scope" value="Bacteria"/>
</dbReference>
<evidence type="ECO:0000256" key="4">
    <source>
        <dbReference type="ARBA" id="ARBA00012458"/>
    </source>
</evidence>
<comment type="catalytic activity">
    <reaction evidence="1">
        <text>(7,8-dihydropterin-6-yl)methyl diphosphate + 4-aminobenzoate = 7,8-dihydropteroate + diphosphate</text>
        <dbReference type="Rhea" id="RHEA:19949"/>
        <dbReference type="ChEBI" id="CHEBI:17836"/>
        <dbReference type="ChEBI" id="CHEBI:17839"/>
        <dbReference type="ChEBI" id="CHEBI:33019"/>
        <dbReference type="ChEBI" id="CHEBI:72950"/>
        <dbReference type="EC" id="2.5.1.15"/>
    </reaction>
</comment>
<dbReference type="Pfam" id="PF00809">
    <property type="entry name" value="Pterin_bind"/>
    <property type="match status" value="1"/>
</dbReference>
<dbReference type="PATRIC" id="fig|1125699.3.peg.910"/>
<dbReference type="Gene3D" id="3.20.20.20">
    <property type="entry name" value="Dihydropteroate synthase-like"/>
    <property type="match status" value="1"/>
</dbReference>
<reference evidence="10 11" key="1">
    <citation type="submission" date="2013-04" db="EMBL/GenBank/DDBJ databases">
        <title>The Genome Sequence of Treponema maltophilum ATCC 51939.</title>
        <authorList>
            <consortium name="The Broad Institute Genomics Platform"/>
            <person name="Earl A."/>
            <person name="Ward D."/>
            <person name="Feldgarden M."/>
            <person name="Gevers D."/>
            <person name="Leonetti C."/>
            <person name="Blanton J.M."/>
            <person name="Dewhirst F.E."/>
            <person name="Izard J."/>
            <person name="Walker B."/>
            <person name="Young S."/>
            <person name="Zeng Q."/>
            <person name="Gargeya S."/>
            <person name="Fitzgerald M."/>
            <person name="Haas B."/>
            <person name="Abouelleil A."/>
            <person name="Allen A.W."/>
            <person name="Alvarado L."/>
            <person name="Arachchi H.M."/>
            <person name="Berlin A.M."/>
            <person name="Chapman S.B."/>
            <person name="Gainer-Dewar J."/>
            <person name="Goldberg J."/>
            <person name="Griggs A."/>
            <person name="Gujja S."/>
            <person name="Hansen M."/>
            <person name="Howarth C."/>
            <person name="Imamovic A."/>
            <person name="Ireland A."/>
            <person name="Larimer J."/>
            <person name="McCowan C."/>
            <person name="Murphy C."/>
            <person name="Pearson M."/>
            <person name="Poon T.W."/>
            <person name="Priest M."/>
            <person name="Roberts A."/>
            <person name="Saif S."/>
            <person name="Shea T."/>
            <person name="Sisk P."/>
            <person name="Sykes S."/>
            <person name="Wortman J."/>
            <person name="Nusbaum C."/>
            <person name="Birren B."/>
        </authorList>
    </citation>
    <scope>NUCLEOTIDE SEQUENCE [LARGE SCALE GENOMIC DNA]</scope>
    <source>
        <strain evidence="10 11">ATCC 51939</strain>
    </source>
</reference>
<dbReference type="RefSeq" id="WP_016525186.1">
    <property type="nucleotide sequence ID" value="NZ_KE332518.1"/>
</dbReference>
<evidence type="ECO:0000256" key="7">
    <source>
        <dbReference type="ARBA" id="ARBA00022842"/>
    </source>
</evidence>
<keyword evidence="8" id="KW-0289">Folate biosynthesis</keyword>
<comment type="pathway">
    <text evidence="3">Cofactor biosynthesis; tetrahydrofolate biosynthesis; 7,8-dihydrofolate from 2-amino-4-hydroxy-6-hydroxymethyl-7,8-dihydropteridine diphosphate and 4-aminobenzoate: step 1/2.</text>
</comment>
<dbReference type="EC" id="2.5.1.15" evidence="4"/>
<evidence type="ECO:0000313" key="10">
    <source>
        <dbReference type="EMBL" id="EPF30575.1"/>
    </source>
</evidence>
<dbReference type="GO" id="GO:0005829">
    <property type="term" value="C:cytosol"/>
    <property type="evidence" value="ECO:0007669"/>
    <property type="project" value="TreeGrafter"/>
</dbReference>
<name>S3JZC4_TREMA</name>
<evidence type="ECO:0000256" key="6">
    <source>
        <dbReference type="ARBA" id="ARBA00022723"/>
    </source>
</evidence>
<dbReference type="GO" id="GO:0046656">
    <property type="term" value="P:folic acid biosynthetic process"/>
    <property type="evidence" value="ECO:0007669"/>
    <property type="project" value="UniProtKB-KW"/>
</dbReference>
<dbReference type="AlphaFoldDB" id="S3JZC4"/>
<accession>S3JZC4</accession>
<dbReference type="SUPFAM" id="SSF51717">
    <property type="entry name" value="Dihydropteroate synthetase-like"/>
    <property type="match status" value="1"/>
</dbReference>
<evidence type="ECO:0000256" key="8">
    <source>
        <dbReference type="ARBA" id="ARBA00022909"/>
    </source>
</evidence>
<keyword evidence="5" id="KW-0808">Transferase</keyword>
<dbReference type="InterPro" id="IPR011005">
    <property type="entry name" value="Dihydropteroate_synth-like_sf"/>
</dbReference>
<dbReference type="PROSITE" id="PS00793">
    <property type="entry name" value="DHPS_2"/>
    <property type="match status" value="1"/>
</dbReference>
<evidence type="ECO:0000259" key="9">
    <source>
        <dbReference type="PROSITE" id="PS50972"/>
    </source>
</evidence>
<protein>
    <recommendedName>
        <fullName evidence="4">dihydropteroate synthase</fullName>
        <ecNumber evidence="4">2.5.1.15</ecNumber>
    </recommendedName>
</protein>
<dbReference type="NCBIfam" id="TIGR01496">
    <property type="entry name" value="DHPS"/>
    <property type="match status" value="1"/>
</dbReference>